<dbReference type="FunFam" id="3.30.530.20:FF:000007">
    <property type="entry name" value="Major pollen allergen Bet v 1-A"/>
    <property type="match status" value="1"/>
</dbReference>
<dbReference type="InterPro" id="IPR051761">
    <property type="entry name" value="MLP-like_ligand-binding"/>
</dbReference>
<organism evidence="3">
    <name type="scientific">Sesamum latifolium</name>
    <dbReference type="NCBI Taxonomy" id="2727402"/>
    <lineage>
        <taxon>Eukaryota</taxon>
        <taxon>Viridiplantae</taxon>
        <taxon>Streptophyta</taxon>
        <taxon>Embryophyta</taxon>
        <taxon>Tracheophyta</taxon>
        <taxon>Spermatophyta</taxon>
        <taxon>Magnoliopsida</taxon>
        <taxon>eudicotyledons</taxon>
        <taxon>Gunneridae</taxon>
        <taxon>Pentapetalae</taxon>
        <taxon>asterids</taxon>
        <taxon>lamiids</taxon>
        <taxon>Lamiales</taxon>
        <taxon>Pedaliaceae</taxon>
        <taxon>Sesamum</taxon>
    </lineage>
</organism>
<reference evidence="3" key="1">
    <citation type="submission" date="2020-06" db="EMBL/GenBank/DDBJ databases">
        <authorList>
            <person name="Li T."/>
            <person name="Hu X."/>
            <person name="Zhang T."/>
            <person name="Song X."/>
            <person name="Zhang H."/>
            <person name="Dai N."/>
            <person name="Sheng W."/>
            <person name="Hou X."/>
            <person name="Wei L."/>
        </authorList>
    </citation>
    <scope>NUCLEOTIDE SEQUENCE</scope>
    <source>
        <strain evidence="3">KEN1</strain>
        <tissue evidence="3">Leaf</tissue>
    </source>
</reference>
<evidence type="ECO:0000256" key="1">
    <source>
        <dbReference type="ARBA" id="ARBA00009744"/>
    </source>
</evidence>
<sequence length="155" mass="17345">MASKLEVEFEMKSSPEKVWESIRESTTLFPKALPNEYESIEILEGDGKSVASVRLVKYPPGLSAISSTKEKIEVVDEGKKMLSYSVIGGDILKYYKNFKAHLSVSPKDESEGSWVKWSCEFEKASEEVPNPDLIRDFAIKNFQDLDAYILGVGAV</sequence>
<dbReference type="PANTHER" id="PTHR31907">
    <property type="entry name" value="MLP-LIKE PROTEIN 423"/>
    <property type="match status" value="1"/>
</dbReference>
<dbReference type="GO" id="GO:0006952">
    <property type="term" value="P:defense response"/>
    <property type="evidence" value="ECO:0007669"/>
    <property type="project" value="InterPro"/>
</dbReference>
<gene>
    <name evidence="3" type="ORF">Slati_3155500</name>
</gene>
<reference evidence="3" key="2">
    <citation type="journal article" date="2024" name="Plant">
        <title>Genomic evolution and insights into agronomic trait innovations of Sesamum species.</title>
        <authorList>
            <person name="Miao H."/>
            <person name="Wang L."/>
            <person name="Qu L."/>
            <person name="Liu H."/>
            <person name="Sun Y."/>
            <person name="Le M."/>
            <person name="Wang Q."/>
            <person name="Wei S."/>
            <person name="Zheng Y."/>
            <person name="Lin W."/>
            <person name="Duan Y."/>
            <person name="Cao H."/>
            <person name="Xiong S."/>
            <person name="Wang X."/>
            <person name="Wei L."/>
            <person name="Li C."/>
            <person name="Ma Q."/>
            <person name="Ju M."/>
            <person name="Zhao R."/>
            <person name="Li G."/>
            <person name="Mu C."/>
            <person name="Tian Q."/>
            <person name="Mei H."/>
            <person name="Zhang T."/>
            <person name="Gao T."/>
            <person name="Zhang H."/>
        </authorList>
    </citation>
    <scope>NUCLEOTIDE SEQUENCE</scope>
    <source>
        <strain evidence="3">KEN1</strain>
    </source>
</reference>
<comment type="caution">
    <text evidence="3">The sequence shown here is derived from an EMBL/GenBank/DDBJ whole genome shotgun (WGS) entry which is preliminary data.</text>
</comment>
<dbReference type="InterPro" id="IPR023393">
    <property type="entry name" value="START-like_dom_sf"/>
</dbReference>
<dbReference type="InterPro" id="IPR000916">
    <property type="entry name" value="Bet_v_I/MLP"/>
</dbReference>
<dbReference type="Gene3D" id="3.30.530.20">
    <property type="match status" value="1"/>
</dbReference>
<evidence type="ECO:0000313" key="3">
    <source>
        <dbReference type="EMBL" id="KAL0421326.1"/>
    </source>
</evidence>
<comment type="similarity">
    <text evidence="1">Belongs to the BetVI family.</text>
</comment>
<proteinExistence type="inferred from homology"/>
<dbReference type="SUPFAM" id="SSF55961">
    <property type="entry name" value="Bet v1-like"/>
    <property type="match status" value="1"/>
</dbReference>
<protein>
    <submittedName>
        <fullName evidence="3">MLP-like protein</fullName>
    </submittedName>
</protein>
<evidence type="ECO:0000259" key="2">
    <source>
        <dbReference type="SMART" id="SM01037"/>
    </source>
</evidence>
<dbReference type="Pfam" id="PF00407">
    <property type="entry name" value="Bet_v_1"/>
    <property type="match status" value="1"/>
</dbReference>
<feature type="domain" description="Bet v I/Major latex protein" evidence="2">
    <location>
        <begin position="1"/>
        <end position="152"/>
    </location>
</feature>
<dbReference type="CDD" id="cd07816">
    <property type="entry name" value="Bet_v1-like"/>
    <property type="match status" value="1"/>
</dbReference>
<name>A0AAW2UW00_9LAMI</name>
<dbReference type="SMART" id="SM01037">
    <property type="entry name" value="Bet_v_1"/>
    <property type="match status" value="1"/>
</dbReference>
<accession>A0AAW2UW00</accession>
<dbReference type="AlphaFoldDB" id="A0AAW2UW00"/>
<dbReference type="EMBL" id="JACGWN010000011">
    <property type="protein sequence ID" value="KAL0421326.1"/>
    <property type="molecule type" value="Genomic_DNA"/>
</dbReference>